<proteinExistence type="predicted"/>
<name>G0QPM9_ICHMU</name>
<organism evidence="2 3">
    <name type="scientific">Ichthyophthirius multifiliis</name>
    <name type="common">White spot disease agent</name>
    <name type="synonym">Ich</name>
    <dbReference type="NCBI Taxonomy" id="5932"/>
    <lineage>
        <taxon>Eukaryota</taxon>
        <taxon>Sar</taxon>
        <taxon>Alveolata</taxon>
        <taxon>Ciliophora</taxon>
        <taxon>Intramacronucleata</taxon>
        <taxon>Oligohymenophorea</taxon>
        <taxon>Hymenostomatida</taxon>
        <taxon>Ophryoglenina</taxon>
        <taxon>Ichthyophthirius</taxon>
    </lineage>
</organism>
<gene>
    <name evidence="2" type="ORF">IMG5_069710</name>
</gene>
<evidence type="ECO:0000256" key="1">
    <source>
        <dbReference type="SAM" id="Phobius"/>
    </source>
</evidence>
<keyword evidence="3" id="KW-1185">Reference proteome</keyword>
<evidence type="ECO:0000313" key="2">
    <source>
        <dbReference type="EMBL" id="EGR32829.1"/>
    </source>
</evidence>
<dbReference type="GeneID" id="14908999"/>
<feature type="transmembrane region" description="Helical" evidence="1">
    <location>
        <begin position="132"/>
        <end position="151"/>
    </location>
</feature>
<protein>
    <recommendedName>
        <fullName evidence="4">Transmembrane protein</fullName>
    </recommendedName>
</protein>
<keyword evidence="1" id="KW-0472">Membrane</keyword>
<dbReference type="InParanoid" id="G0QPM9"/>
<keyword evidence="1" id="KW-1133">Transmembrane helix</keyword>
<dbReference type="RefSeq" id="XP_004036815.1">
    <property type="nucleotide sequence ID" value="XM_004036767.1"/>
</dbReference>
<dbReference type="Proteomes" id="UP000008983">
    <property type="component" value="Unassembled WGS sequence"/>
</dbReference>
<evidence type="ECO:0008006" key="4">
    <source>
        <dbReference type="Google" id="ProtNLM"/>
    </source>
</evidence>
<keyword evidence="1" id="KW-0812">Transmembrane</keyword>
<reference evidence="2 3" key="1">
    <citation type="submission" date="2011-07" db="EMBL/GenBank/DDBJ databases">
        <authorList>
            <person name="Coyne R."/>
            <person name="Brami D."/>
            <person name="Johnson J."/>
            <person name="Hostetler J."/>
            <person name="Hannick L."/>
            <person name="Clark T."/>
            <person name="Cassidy-Hanley D."/>
            <person name="Inman J."/>
        </authorList>
    </citation>
    <scope>NUCLEOTIDE SEQUENCE [LARGE SCALE GENOMIC DNA]</scope>
    <source>
        <strain evidence="2 3">G5</strain>
    </source>
</reference>
<feature type="transmembrane region" description="Helical" evidence="1">
    <location>
        <begin position="74"/>
        <end position="92"/>
    </location>
</feature>
<dbReference type="AlphaFoldDB" id="G0QPM9"/>
<accession>G0QPM9</accession>
<sequence length="155" mass="19002">MILLLVPIIYNIFIMHNYNFLNLVIDLRDDLCQYSQNLVKFENIYINIKINIEVDAMQKQAQHYHIAISMLYKILLQLYFFLYFIFYITIYNNYYFHKIQHLKYFQVIIKFFQGNIQLQIIFQIFQTKKTKIFLFFLIKSWSVQPLIVARLNSMV</sequence>
<dbReference type="EMBL" id="GL983570">
    <property type="protein sequence ID" value="EGR32829.1"/>
    <property type="molecule type" value="Genomic_DNA"/>
</dbReference>
<evidence type="ECO:0000313" key="3">
    <source>
        <dbReference type="Proteomes" id="UP000008983"/>
    </source>
</evidence>